<organism evidence="1 2">
    <name type="scientific">Legionella israelensis</name>
    <dbReference type="NCBI Taxonomy" id="454"/>
    <lineage>
        <taxon>Bacteria</taxon>
        <taxon>Pseudomonadati</taxon>
        <taxon>Pseudomonadota</taxon>
        <taxon>Gammaproteobacteria</taxon>
        <taxon>Legionellales</taxon>
        <taxon>Legionellaceae</taxon>
        <taxon>Legionella</taxon>
    </lineage>
</organism>
<dbReference type="AlphaFoldDB" id="A0AAX1ECV5"/>
<sequence>MSDNFSRLIDFATKGAEFIANKIQALFEEAGSWSLLFFMGVRLNPYLTSKRGDLIMFLSDR</sequence>
<reference evidence="1 2" key="1">
    <citation type="submission" date="2019-03" db="EMBL/GenBank/DDBJ databases">
        <title>Diverse conjugative elements silence natural transformation in Legionella species.</title>
        <authorList>
            <person name="Durieux I."/>
            <person name="Ginevra C."/>
            <person name="Attaiech L."/>
            <person name="Picq K."/>
            <person name="Juan P.A."/>
            <person name="Jarraud S."/>
            <person name="Charpentier X."/>
        </authorList>
    </citation>
    <scope>NUCLEOTIDE SEQUENCE [LARGE SCALE GENOMIC DNA]</scope>
    <source>
        <strain evidence="1 2">HL-0427-4011</strain>
    </source>
</reference>
<dbReference type="Proteomes" id="UP000295517">
    <property type="component" value="Chromosome"/>
</dbReference>
<protein>
    <submittedName>
        <fullName evidence="1">Uncharacterized protein</fullName>
    </submittedName>
</protein>
<evidence type="ECO:0000313" key="2">
    <source>
        <dbReference type="Proteomes" id="UP000295517"/>
    </source>
</evidence>
<proteinExistence type="predicted"/>
<dbReference type="RefSeq" id="WP_135059449.1">
    <property type="nucleotide sequence ID" value="NZ_CP038254.1"/>
</dbReference>
<evidence type="ECO:0000313" key="1">
    <source>
        <dbReference type="EMBL" id="QBR82933.1"/>
    </source>
</evidence>
<gene>
    <name evidence="1" type="ORF">E3983_00305</name>
</gene>
<dbReference type="EMBL" id="CP038254">
    <property type="protein sequence ID" value="QBR82933.1"/>
    <property type="molecule type" value="Genomic_DNA"/>
</dbReference>
<accession>A0AAX1ECV5</accession>
<name>A0AAX1ECV5_9GAMM</name>